<gene>
    <name evidence="3" type="ORF">H8695_05320</name>
</gene>
<keyword evidence="1" id="KW-1133">Transmembrane helix</keyword>
<dbReference type="Proteomes" id="UP000620366">
    <property type="component" value="Unassembled WGS sequence"/>
</dbReference>
<name>A0A926DBV6_9FIRM</name>
<dbReference type="RefSeq" id="WP_249299862.1">
    <property type="nucleotide sequence ID" value="NZ_JACRSP010000002.1"/>
</dbReference>
<evidence type="ECO:0000259" key="2">
    <source>
        <dbReference type="Pfam" id="PF11738"/>
    </source>
</evidence>
<dbReference type="Gene3D" id="3.90.640.20">
    <property type="entry name" value="Heat-shock cognate protein, ATPase"/>
    <property type="match status" value="1"/>
</dbReference>
<dbReference type="AlphaFoldDB" id="A0A926DBV6"/>
<evidence type="ECO:0000313" key="3">
    <source>
        <dbReference type="EMBL" id="MBC8536110.1"/>
    </source>
</evidence>
<protein>
    <submittedName>
        <fullName evidence="3">DUF3298 domain-containing protein</fullName>
    </submittedName>
</protein>
<evidence type="ECO:0000313" key="4">
    <source>
        <dbReference type="Proteomes" id="UP000620366"/>
    </source>
</evidence>
<proteinExistence type="predicted"/>
<dbReference type="Pfam" id="PF11738">
    <property type="entry name" value="DUF3298"/>
    <property type="match status" value="1"/>
</dbReference>
<feature type="transmembrane region" description="Helical" evidence="1">
    <location>
        <begin position="41"/>
        <end position="63"/>
    </location>
</feature>
<keyword evidence="1" id="KW-0812">Transmembrane</keyword>
<dbReference type="InterPro" id="IPR037126">
    <property type="entry name" value="PdaC/RsiV-like_sf"/>
</dbReference>
<reference evidence="3" key="1">
    <citation type="submission" date="2020-08" db="EMBL/GenBank/DDBJ databases">
        <title>Genome public.</title>
        <authorList>
            <person name="Liu C."/>
            <person name="Sun Q."/>
        </authorList>
    </citation>
    <scope>NUCLEOTIDE SEQUENCE</scope>
    <source>
        <strain evidence="3">BX7</strain>
    </source>
</reference>
<keyword evidence="4" id="KW-1185">Reference proteome</keyword>
<sequence>MNRMQRLKEEYRSIRAPERLTEVFDAARECAASSPSRGWHFVRWAAAAVCCLFLCFTVALNLFPSFAAALDQNGAFTPLVQILTISKTNIEEESKGATVVQGSVTGLADEALSDQLNSELAGISDGAIEQVQTLLADEAPLFVNSTYETKFSSDRMLSFLVYVDSSSASTENQVYCYNIDLEKNEVLTLSDLLAEQQPDYIDTISAEIREEILTSPESDFFYDENGALLFETIEADQSYYINTDEQLVIVFDQFAIAPGSMGTPEFIVDSVSVAPLLEP</sequence>
<comment type="caution">
    <text evidence="3">The sequence shown here is derived from an EMBL/GenBank/DDBJ whole genome shotgun (WGS) entry which is preliminary data.</text>
</comment>
<dbReference type="Gene3D" id="3.30.565.40">
    <property type="entry name" value="Fervidobacterium nodosum Rt17-B1 like"/>
    <property type="match status" value="1"/>
</dbReference>
<dbReference type="EMBL" id="JACRSP010000002">
    <property type="protein sequence ID" value="MBC8536110.1"/>
    <property type="molecule type" value="Genomic_DNA"/>
</dbReference>
<dbReference type="InterPro" id="IPR021729">
    <property type="entry name" value="DUF3298"/>
</dbReference>
<feature type="domain" description="DUF3298" evidence="2">
    <location>
        <begin position="191"/>
        <end position="268"/>
    </location>
</feature>
<organism evidence="3 4">
    <name type="scientific">Feifania hominis</name>
    <dbReference type="NCBI Taxonomy" id="2763660"/>
    <lineage>
        <taxon>Bacteria</taxon>
        <taxon>Bacillati</taxon>
        <taxon>Bacillota</taxon>
        <taxon>Clostridia</taxon>
        <taxon>Eubacteriales</taxon>
        <taxon>Feifaniaceae</taxon>
        <taxon>Feifania</taxon>
    </lineage>
</organism>
<evidence type="ECO:0000256" key="1">
    <source>
        <dbReference type="SAM" id="Phobius"/>
    </source>
</evidence>
<keyword evidence="1" id="KW-0472">Membrane</keyword>
<accession>A0A926DBV6</accession>